<evidence type="ECO:0000256" key="1">
    <source>
        <dbReference type="SAM" id="MobiDB-lite"/>
    </source>
</evidence>
<feature type="transmembrane region" description="Helical" evidence="2">
    <location>
        <begin position="495"/>
        <end position="520"/>
    </location>
</feature>
<dbReference type="Proteomes" id="UP000593567">
    <property type="component" value="Unassembled WGS sequence"/>
</dbReference>
<dbReference type="InterPro" id="IPR011701">
    <property type="entry name" value="MFS"/>
</dbReference>
<name>A0A7J7J9X4_BUGNE</name>
<feature type="transmembrane region" description="Helical" evidence="2">
    <location>
        <begin position="407"/>
        <end position="429"/>
    </location>
</feature>
<feature type="transmembrane region" description="Helical" evidence="2">
    <location>
        <begin position="99"/>
        <end position="119"/>
    </location>
</feature>
<sequence>MYVFVIAYNGEALGERYEIMMLFVSSCGVLGALAIFPVVIDTMAFKGPKFEKDKGYAWVILFFSFLSHFAHIGFSFGTAGNLTIAHQEFFKVNLQKGSLIGSVYLGVMFLFGPIASILVKKLGCRFTEILGGFFLMLGLGVSVFSQDLWHAIVLYGVVAGIGASCCYTASSQILAIYFDKLKYLAFSLAVLGIYVGLMTWPILSQFLLNKFGYSHAMGIMACAHLLHIIAGISFFEPQEENLEGTTDKSDDVTPASSDEPKEKIDESLSKNIFAIELNMENFTKDNLSISGSSISDVTSVISVTSEEPKKNIDESLGKDNFAIELNMEDFTKDNISISGSSISETSSDISLESTTSDLKADFISVLKSWKMWLFIISGQLWNVNTAGFLLLLNDYIVHNTSMDKDEAALGVTIMGIANIVGCVSVILTSSLKFNRFIIYFISVAVFGVAALATSFTSSKVMFYCLGIICGLGRSVTISCLLGVASDLCTTSQLPLLFGLKLLLKGIGGMTLLPLASFIGGTTGERYGIIFVGSCGILAALAILPVVIDSLKKEKTIDSVESGLSSLPVSDTIEREANSRSITGADQQSKG</sequence>
<feature type="transmembrane region" description="Helical" evidence="2">
    <location>
        <begin position="215"/>
        <end position="235"/>
    </location>
</feature>
<dbReference type="Gene3D" id="1.20.1250.20">
    <property type="entry name" value="MFS general substrate transporter like domains"/>
    <property type="match status" value="2"/>
</dbReference>
<dbReference type="InterPro" id="IPR036259">
    <property type="entry name" value="MFS_trans_sf"/>
</dbReference>
<dbReference type="PANTHER" id="PTHR11360">
    <property type="entry name" value="MONOCARBOXYLATE TRANSPORTER"/>
    <property type="match status" value="1"/>
</dbReference>
<evidence type="ECO:0000256" key="2">
    <source>
        <dbReference type="SAM" id="Phobius"/>
    </source>
</evidence>
<comment type="caution">
    <text evidence="3">The sequence shown here is derived from an EMBL/GenBank/DDBJ whole genome shotgun (WGS) entry which is preliminary data.</text>
</comment>
<feature type="transmembrane region" description="Helical" evidence="2">
    <location>
        <begin position="181"/>
        <end position="203"/>
    </location>
</feature>
<keyword evidence="2" id="KW-0472">Membrane</keyword>
<feature type="transmembrane region" description="Helical" evidence="2">
    <location>
        <begin position="20"/>
        <end position="44"/>
    </location>
</feature>
<feature type="transmembrane region" description="Helical" evidence="2">
    <location>
        <begin position="460"/>
        <end position="483"/>
    </location>
</feature>
<feature type="transmembrane region" description="Helical" evidence="2">
    <location>
        <begin position="526"/>
        <end position="547"/>
    </location>
</feature>
<keyword evidence="2" id="KW-0812">Transmembrane</keyword>
<feature type="transmembrane region" description="Helical" evidence="2">
    <location>
        <begin position="56"/>
        <end position="79"/>
    </location>
</feature>
<dbReference type="SUPFAM" id="SSF103473">
    <property type="entry name" value="MFS general substrate transporter"/>
    <property type="match status" value="1"/>
</dbReference>
<keyword evidence="2" id="KW-1133">Transmembrane helix</keyword>
<keyword evidence="4" id="KW-1185">Reference proteome</keyword>
<protein>
    <submittedName>
        <fullName evidence="3">Uncharacterized protein</fullName>
    </submittedName>
</protein>
<feature type="transmembrane region" description="Helical" evidence="2">
    <location>
        <begin position="372"/>
        <end position="392"/>
    </location>
</feature>
<dbReference type="GO" id="GO:0008028">
    <property type="term" value="F:monocarboxylic acid transmembrane transporter activity"/>
    <property type="evidence" value="ECO:0007669"/>
    <property type="project" value="TreeGrafter"/>
</dbReference>
<proteinExistence type="predicted"/>
<dbReference type="InterPro" id="IPR050327">
    <property type="entry name" value="Proton-linked_MCT"/>
</dbReference>
<reference evidence="3" key="1">
    <citation type="submission" date="2020-06" db="EMBL/GenBank/DDBJ databases">
        <title>Draft genome of Bugula neritina, a colonial animal packing powerful symbionts and potential medicines.</title>
        <authorList>
            <person name="Rayko M."/>
        </authorList>
    </citation>
    <scope>NUCLEOTIDE SEQUENCE [LARGE SCALE GENOMIC DNA]</scope>
    <source>
        <strain evidence="3">Kwan_BN1</strain>
    </source>
</reference>
<feature type="transmembrane region" description="Helical" evidence="2">
    <location>
        <begin position="151"/>
        <end position="169"/>
    </location>
</feature>
<feature type="transmembrane region" description="Helical" evidence="2">
    <location>
        <begin position="436"/>
        <end position="454"/>
    </location>
</feature>
<evidence type="ECO:0000313" key="4">
    <source>
        <dbReference type="Proteomes" id="UP000593567"/>
    </source>
</evidence>
<dbReference type="PANTHER" id="PTHR11360:SF310">
    <property type="entry name" value="MONOCARBOXYLATE TRANSPORTER 9-LIKE"/>
    <property type="match status" value="1"/>
</dbReference>
<accession>A0A7J7J9X4</accession>
<feature type="transmembrane region" description="Helical" evidence="2">
    <location>
        <begin position="126"/>
        <end position="145"/>
    </location>
</feature>
<organism evidence="3 4">
    <name type="scientific">Bugula neritina</name>
    <name type="common">Brown bryozoan</name>
    <name type="synonym">Sertularia neritina</name>
    <dbReference type="NCBI Taxonomy" id="10212"/>
    <lineage>
        <taxon>Eukaryota</taxon>
        <taxon>Metazoa</taxon>
        <taxon>Spiralia</taxon>
        <taxon>Lophotrochozoa</taxon>
        <taxon>Bryozoa</taxon>
        <taxon>Gymnolaemata</taxon>
        <taxon>Cheilostomatida</taxon>
        <taxon>Flustrina</taxon>
        <taxon>Buguloidea</taxon>
        <taxon>Bugulidae</taxon>
        <taxon>Bugula</taxon>
    </lineage>
</organism>
<dbReference type="AlphaFoldDB" id="A0A7J7J9X4"/>
<evidence type="ECO:0000313" key="3">
    <source>
        <dbReference type="EMBL" id="KAF6022456.1"/>
    </source>
</evidence>
<dbReference type="Pfam" id="PF07690">
    <property type="entry name" value="MFS_1"/>
    <property type="match status" value="1"/>
</dbReference>
<dbReference type="OrthoDB" id="6499973at2759"/>
<dbReference type="EMBL" id="VXIV02002848">
    <property type="protein sequence ID" value="KAF6022456.1"/>
    <property type="molecule type" value="Genomic_DNA"/>
</dbReference>
<gene>
    <name evidence="3" type="ORF">EB796_019240</name>
</gene>
<feature type="region of interest" description="Disordered" evidence="1">
    <location>
        <begin position="242"/>
        <end position="264"/>
    </location>
</feature>